<dbReference type="EMBL" id="PPXF01000065">
    <property type="protein sequence ID" value="POH59641.1"/>
    <property type="molecule type" value="Genomic_DNA"/>
</dbReference>
<proteinExistence type="predicted"/>
<feature type="transmembrane region" description="Helical" evidence="1">
    <location>
        <begin position="37"/>
        <end position="59"/>
    </location>
</feature>
<accession>A0A2S3Z601</accession>
<keyword evidence="1" id="KW-1133">Transmembrane helix</keyword>
<evidence type="ECO:0000256" key="1">
    <source>
        <dbReference type="SAM" id="Phobius"/>
    </source>
</evidence>
<name>A0A2S3Z601_9MICO</name>
<comment type="caution">
    <text evidence="2">The sequence shown here is derived from an EMBL/GenBank/DDBJ whole genome shotgun (WGS) entry which is preliminary data.</text>
</comment>
<dbReference type="RefSeq" id="WP_103432426.1">
    <property type="nucleotide sequence ID" value="NZ_PPXF01000065.1"/>
</dbReference>
<organism evidence="2 3">
    <name type="scientific">Cryobacterium zongtaii</name>
    <dbReference type="NCBI Taxonomy" id="1259217"/>
    <lineage>
        <taxon>Bacteria</taxon>
        <taxon>Bacillati</taxon>
        <taxon>Actinomycetota</taxon>
        <taxon>Actinomycetes</taxon>
        <taxon>Micrococcales</taxon>
        <taxon>Microbacteriaceae</taxon>
        <taxon>Cryobacterium</taxon>
    </lineage>
</organism>
<gene>
    <name evidence="2" type="ORF">C3B59_17255</name>
</gene>
<keyword evidence="1" id="KW-0812">Transmembrane</keyword>
<evidence type="ECO:0000313" key="2">
    <source>
        <dbReference type="EMBL" id="POH59641.1"/>
    </source>
</evidence>
<dbReference type="Proteomes" id="UP000237104">
    <property type="component" value="Unassembled WGS sequence"/>
</dbReference>
<reference evidence="2 3" key="1">
    <citation type="submission" date="2018-01" db="EMBL/GenBank/DDBJ databases">
        <title>Cryobacterium sp. nov., from glaciers in China.</title>
        <authorList>
            <person name="Liu Q."/>
            <person name="Xin Y.-H."/>
        </authorList>
    </citation>
    <scope>NUCLEOTIDE SEQUENCE [LARGE SCALE GENOMIC DNA]</scope>
    <source>
        <strain evidence="2 3">TMB1-8</strain>
    </source>
</reference>
<evidence type="ECO:0000313" key="3">
    <source>
        <dbReference type="Proteomes" id="UP000237104"/>
    </source>
</evidence>
<feature type="transmembrane region" description="Helical" evidence="1">
    <location>
        <begin position="65"/>
        <end position="93"/>
    </location>
</feature>
<protein>
    <submittedName>
        <fullName evidence="2">Sulfate permease</fullName>
    </submittedName>
</protein>
<sequence length="113" mass="12404">MFALILGLTARTYYALRRFMPTNLVLDAIHTRRGLKWGVPAMLLAVPYSFAMLACVGLAETGGAGWLNVLALLFAWNALKFLGAGPVTLVRLLRVRVREGRSGHRAPRDSLPV</sequence>
<dbReference type="OrthoDB" id="4774131at2"/>
<keyword evidence="1" id="KW-0472">Membrane</keyword>
<dbReference type="AlphaFoldDB" id="A0A2S3Z601"/>